<feature type="transmembrane region" description="Helical" evidence="3">
    <location>
        <begin position="284"/>
        <end position="304"/>
    </location>
</feature>
<dbReference type="PANTHER" id="PTHR45138">
    <property type="entry name" value="REGULATORY COMPONENTS OF SENSORY TRANSDUCTION SYSTEM"/>
    <property type="match status" value="1"/>
</dbReference>
<name>A0A2X2CWU5_PSELU</name>
<reference evidence="5 8" key="2">
    <citation type="submission" date="2020-10" db="EMBL/GenBank/DDBJ databases">
        <title>Genome sequences of Pseudomonas isolates.</title>
        <authorList>
            <person name="Wessels L."/>
            <person name="Reich F."/>
            <person name="Hammerl J."/>
        </authorList>
    </citation>
    <scope>NUCLEOTIDE SEQUENCE [LARGE SCALE GENOMIC DNA]</scope>
    <source>
        <strain evidence="5 8">20-MO00624-0</strain>
    </source>
</reference>
<dbReference type="Gene3D" id="3.30.70.270">
    <property type="match status" value="1"/>
</dbReference>
<dbReference type="Proteomes" id="UP000626180">
    <property type="component" value="Unassembled WGS sequence"/>
</dbReference>
<dbReference type="SUPFAM" id="SSF55073">
    <property type="entry name" value="Nucleotide cyclase"/>
    <property type="match status" value="1"/>
</dbReference>
<sequence length="634" mass="71414">MRLYGVMLFWIVFFSASLQAETLFDPLPRAVILNDAQEKVSLHSVSYLQASATLTFEQAAAAGLEDRWQSLGDETVNLGRQQIGAWLRFEVHNPTDRAQQRYLVIQPPILNQVDVRVRSQSSESWGPVETAGDSLPMSIRSLKERAFVFPLTLSAGDKAFVYLRLRSYEPMLVPMWLMTPEHYQAQEKTSLALLTLFFGFMLALLVYNGSRYWRQRDPNHLWYCLYLVSILGYELSLTGIGQRYLWPEWPAFSIRTYVGFGCLSFLTAIVFARRFLNVDRYRGWRLVVLGLIGYWALAAALIAIEPMLVRFLMIEPAGLVSCLLGIAMTLSLWRKGNPSAKYLAIAWSVLAVSTILMLMAILDWITLSPFILDVQIIGFAFEFMLLSVALDIRHDHEGAERLNIQKEALLASNQQVQRHKQALQAQQQTLERQHKRNEELQQHIEAQVDVLERANEALRAANDEVIRLSTIDTLTGALSRPCFDRHFTEEVNRAKRNQVVVSLVVIDIDHFKEINDAFGSPLGDECLRALAGLLKNYTKRAGDMAARFRDDTFVLVLPAAGEADAVALANRICAETSMLRLEYGSATVSFSVSAGIASIVPTLDDSDKSLINTALKALSHAKQEGRNRAYFGEV</sequence>
<keyword evidence="8" id="KW-1185">Reference proteome</keyword>
<dbReference type="AlphaFoldDB" id="A0A2X2CWU5"/>
<proteinExistence type="predicted"/>
<keyword evidence="3" id="KW-0812">Transmembrane</keyword>
<accession>A0A2X2CWU5</accession>
<dbReference type="GO" id="GO:0043709">
    <property type="term" value="P:cell adhesion involved in single-species biofilm formation"/>
    <property type="evidence" value="ECO:0007669"/>
    <property type="project" value="TreeGrafter"/>
</dbReference>
<evidence type="ECO:0000259" key="4">
    <source>
        <dbReference type="PROSITE" id="PS50887"/>
    </source>
</evidence>
<feature type="transmembrane region" description="Helical" evidence="3">
    <location>
        <begin position="342"/>
        <end position="362"/>
    </location>
</feature>
<dbReference type="Pfam" id="PF00990">
    <property type="entry name" value="GGDEF"/>
    <property type="match status" value="1"/>
</dbReference>
<dbReference type="EC" id="2.7.7.65" evidence="1"/>
<feature type="transmembrane region" description="Helical" evidence="3">
    <location>
        <begin position="221"/>
        <end position="240"/>
    </location>
</feature>
<dbReference type="GO" id="GO:0005886">
    <property type="term" value="C:plasma membrane"/>
    <property type="evidence" value="ECO:0007669"/>
    <property type="project" value="TreeGrafter"/>
</dbReference>
<evidence type="ECO:0000256" key="3">
    <source>
        <dbReference type="SAM" id="Phobius"/>
    </source>
</evidence>
<evidence type="ECO:0000313" key="5">
    <source>
        <dbReference type="EMBL" id="MBF8641716.1"/>
    </source>
</evidence>
<dbReference type="GO" id="GO:0052621">
    <property type="term" value="F:diguanylate cyclase activity"/>
    <property type="evidence" value="ECO:0007669"/>
    <property type="project" value="UniProtKB-EC"/>
</dbReference>
<dbReference type="PROSITE" id="PS50887">
    <property type="entry name" value="GGDEF"/>
    <property type="match status" value="1"/>
</dbReference>
<keyword evidence="3" id="KW-0472">Membrane</keyword>
<dbReference type="EMBL" id="UAUF01000014">
    <property type="protein sequence ID" value="SPZ12518.1"/>
    <property type="molecule type" value="Genomic_DNA"/>
</dbReference>
<evidence type="ECO:0000256" key="1">
    <source>
        <dbReference type="ARBA" id="ARBA00012528"/>
    </source>
</evidence>
<dbReference type="InterPro" id="IPR029787">
    <property type="entry name" value="Nucleotide_cyclase"/>
</dbReference>
<dbReference type="NCBIfam" id="TIGR00254">
    <property type="entry name" value="GGDEF"/>
    <property type="match status" value="1"/>
</dbReference>
<dbReference type="InterPro" id="IPR011622">
    <property type="entry name" value="7TMR_DISM_rcpt_extracell_dom2"/>
</dbReference>
<evidence type="ECO:0000313" key="6">
    <source>
        <dbReference type="EMBL" id="SPZ12518.1"/>
    </source>
</evidence>
<dbReference type="SMART" id="SM00267">
    <property type="entry name" value="GGDEF"/>
    <property type="match status" value="1"/>
</dbReference>
<dbReference type="GO" id="GO:1902201">
    <property type="term" value="P:negative regulation of bacterial-type flagellum-dependent cell motility"/>
    <property type="evidence" value="ECO:0007669"/>
    <property type="project" value="TreeGrafter"/>
</dbReference>
<organism evidence="6 7">
    <name type="scientific">Pseudomonas luteola</name>
    <dbReference type="NCBI Taxonomy" id="47886"/>
    <lineage>
        <taxon>Bacteria</taxon>
        <taxon>Pseudomonadati</taxon>
        <taxon>Pseudomonadota</taxon>
        <taxon>Gammaproteobacteria</taxon>
        <taxon>Pseudomonadales</taxon>
        <taxon>Pseudomonadaceae</taxon>
        <taxon>Pseudomonas</taxon>
    </lineage>
</organism>
<feature type="domain" description="GGDEF" evidence="4">
    <location>
        <begin position="499"/>
        <end position="634"/>
    </location>
</feature>
<reference evidence="6 7" key="1">
    <citation type="submission" date="2018-06" db="EMBL/GenBank/DDBJ databases">
        <authorList>
            <consortium name="Pathogen Informatics"/>
            <person name="Doyle S."/>
        </authorList>
    </citation>
    <scope>NUCLEOTIDE SEQUENCE [LARGE SCALE GENOMIC DNA]</scope>
    <source>
        <strain evidence="6 7">NCTC11842</strain>
    </source>
</reference>
<evidence type="ECO:0000313" key="7">
    <source>
        <dbReference type="Proteomes" id="UP000250443"/>
    </source>
</evidence>
<dbReference type="InterPro" id="IPR011623">
    <property type="entry name" value="7TMR_DISM_rcpt_extracell_dom1"/>
</dbReference>
<keyword evidence="2" id="KW-0175">Coiled coil</keyword>
<dbReference type="InterPro" id="IPR000160">
    <property type="entry name" value="GGDEF_dom"/>
</dbReference>
<evidence type="ECO:0000256" key="2">
    <source>
        <dbReference type="SAM" id="Coils"/>
    </source>
</evidence>
<dbReference type="EMBL" id="JADMCD010000006">
    <property type="protein sequence ID" value="MBF8641716.1"/>
    <property type="molecule type" value="Genomic_DNA"/>
</dbReference>
<gene>
    <name evidence="6" type="primary">cph2_14</name>
    <name evidence="5" type="ORF">IRZ65_13600</name>
    <name evidence="6" type="ORF">NCTC11842_04522</name>
</gene>
<feature type="transmembrane region" description="Helical" evidence="3">
    <location>
        <begin position="191"/>
        <end position="209"/>
    </location>
</feature>
<dbReference type="Proteomes" id="UP000250443">
    <property type="component" value="Unassembled WGS sequence"/>
</dbReference>
<feature type="transmembrane region" description="Helical" evidence="3">
    <location>
        <begin position="310"/>
        <end position="330"/>
    </location>
</feature>
<feature type="coiled-coil region" evidence="2">
    <location>
        <begin position="399"/>
        <end position="471"/>
    </location>
</feature>
<dbReference type="PANTHER" id="PTHR45138:SF24">
    <property type="entry name" value="DIGUANYLATE CYCLASE DGCC-RELATED"/>
    <property type="match status" value="1"/>
</dbReference>
<dbReference type="Gene3D" id="2.60.40.2380">
    <property type="match status" value="1"/>
</dbReference>
<dbReference type="CDD" id="cd01949">
    <property type="entry name" value="GGDEF"/>
    <property type="match status" value="1"/>
</dbReference>
<dbReference type="Pfam" id="PF07695">
    <property type="entry name" value="7TMR-DISM_7TM"/>
    <property type="match status" value="1"/>
</dbReference>
<dbReference type="Pfam" id="PF07696">
    <property type="entry name" value="7TMR-DISMED2"/>
    <property type="match status" value="1"/>
</dbReference>
<keyword evidence="3" id="KW-1133">Transmembrane helix</keyword>
<dbReference type="InterPro" id="IPR043128">
    <property type="entry name" value="Rev_trsase/Diguanyl_cyclase"/>
</dbReference>
<dbReference type="RefSeq" id="WP_010796257.1">
    <property type="nucleotide sequence ID" value="NZ_FQYS01000020.1"/>
</dbReference>
<feature type="transmembrane region" description="Helical" evidence="3">
    <location>
        <begin position="252"/>
        <end position="272"/>
    </location>
</feature>
<protein>
    <recommendedName>
        <fullName evidence="1">diguanylate cyclase</fullName>
        <ecNumber evidence="1">2.7.7.65</ecNumber>
    </recommendedName>
</protein>
<dbReference type="InterPro" id="IPR050469">
    <property type="entry name" value="Diguanylate_Cyclase"/>
</dbReference>
<evidence type="ECO:0000313" key="8">
    <source>
        <dbReference type="Proteomes" id="UP000626180"/>
    </source>
</evidence>